<evidence type="ECO:0000313" key="1">
    <source>
        <dbReference type="EMBL" id="GLQ87255.1"/>
    </source>
</evidence>
<organism evidence="1 2">
    <name type="scientific">Dyella flagellata</name>
    <dbReference type="NCBI Taxonomy" id="1867833"/>
    <lineage>
        <taxon>Bacteria</taxon>
        <taxon>Pseudomonadati</taxon>
        <taxon>Pseudomonadota</taxon>
        <taxon>Gammaproteobacteria</taxon>
        <taxon>Lysobacterales</taxon>
        <taxon>Rhodanobacteraceae</taxon>
        <taxon>Dyella</taxon>
    </lineage>
</organism>
<comment type="caution">
    <text evidence="1">The sequence shown here is derived from an EMBL/GenBank/DDBJ whole genome shotgun (WGS) entry which is preliminary data.</text>
</comment>
<accession>A0ABQ5X9P7</accession>
<dbReference type="EMBL" id="BSOA01000003">
    <property type="protein sequence ID" value="GLQ87255.1"/>
    <property type="molecule type" value="Genomic_DNA"/>
</dbReference>
<dbReference type="RefSeq" id="WP_284330680.1">
    <property type="nucleotide sequence ID" value="NZ_BSOA01000003.1"/>
</dbReference>
<reference evidence="2" key="1">
    <citation type="journal article" date="2019" name="Int. J. Syst. Evol. Microbiol.">
        <title>The Global Catalogue of Microorganisms (GCM) 10K type strain sequencing project: providing services to taxonomists for standard genome sequencing and annotation.</title>
        <authorList>
            <consortium name="The Broad Institute Genomics Platform"/>
            <consortium name="The Broad Institute Genome Sequencing Center for Infectious Disease"/>
            <person name="Wu L."/>
            <person name="Ma J."/>
        </authorList>
    </citation>
    <scope>NUCLEOTIDE SEQUENCE [LARGE SCALE GENOMIC DNA]</scope>
    <source>
        <strain evidence="2">NBRC 111981</strain>
    </source>
</reference>
<keyword evidence="2" id="KW-1185">Reference proteome</keyword>
<protein>
    <submittedName>
        <fullName evidence="1">Uncharacterized protein</fullName>
    </submittedName>
</protein>
<name>A0ABQ5X9P7_9GAMM</name>
<proteinExistence type="predicted"/>
<evidence type="ECO:0000313" key="2">
    <source>
        <dbReference type="Proteomes" id="UP001156627"/>
    </source>
</evidence>
<gene>
    <name evidence="1" type="ORF">GCM10007898_08210</name>
</gene>
<dbReference type="Proteomes" id="UP001156627">
    <property type="component" value="Unassembled WGS sequence"/>
</dbReference>
<sequence length="108" mass="11723">MAADNTKTNLFGRDDAGSEMFTKAIGALDNLETDQETIEAKHFKKLYPSILKAIEQGHSIAKILKTLGDAGFKIHPAKFKKLMAKLDDAKASSATVATENATEVPCER</sequence>